<organism evidence="3">
    <name type="scientific">Glycine soja</name>
    <name type="common">Wild soybean</name>
    <dbReference type="NCBI Taxonomy" id="3848"/>
    <lineage>
        <taxon>Eukaryota</taxon>
        <taxon>Viridiplantae</taxon>
        <taxon>Streptophyta</taxon>
        <taxon>Embryophyta</taxon>
        <taxon>Tracheophyta</taxon>
        <taxon>Spermatophyta</taxon>
        <taxon>Magnoliopsida</taxon>
        <taxon>eudicotyledons</taxon>
        <taxon>Gunneridae</taxon>
        <taxon>Pentapetalae</taxon>
        <taxon>rosids</taxon>
        <taxon>fabids</taxon>
        <taxon>Fabales</taxon>
        <taxon>Fabaceae</taxon>
        <taxon>Papilionoideae</taxon>
        <taxon>50 kb inversion clade</taxon>
        <taxon>NPAAA clade</taxon>
        <taxon>indigoferoid/millettioid clade</taxon>
        <taxon>Phaseoleae</taxon>
        <taxon>Glycine</taxon>
        <taxon>Glycine subgen. Soja</taxon>
    </lineage>
</organism>
<proteinExistence type="predicted"/>
<evidence type="ECO:0000256" key="1">
    <source>
        <dbReference type="SAM" id="MobiDB-lite"/>
    </source>
</evidence>
<feature type="region of interest" description="Disordered" evidence="1">
    <location>
        <begin position="83"/>
        <end position="111"/>
    </location>
</feature>
<keyword evidence="2" id="KW-0472">Membrane</keyword>
<keyword evidence="2" id="KW-0812">Transmembrane</keyword>
<reference evidence="3" key="1">
    <citation type="submission" date="2014-07" db="EMBL/GenBank/DDBJ databases">
        <title>Identification of a novel salt tolerance gene in wild soybean by whole-genome sequencing.</title>
        <authorList>
            <person name="Lam H.-M."/>
            <person name="Qi X."/>
            <person name="Li M.-W."/>
            <person name="Liu X."/>
            <person name="Xie M."/>
            <person name="Ni M."/>
            <person name="Xu X."/>
        </authorList>
    </citation>
    <scope>NUCLEOTIDE SEQUENCE [LARGE SCALE GENOMIC DNA]</scope>
    <source>
        <tissue evidence="3">Root</tissue>
    </source>
</reference>
<dbReference type="EMBL" id="KN641517">
    <property type="protein sequence ID" value="KHN46065.1"/>
    <property type="molecule type" value="Genomic_DNA"/>
</dbReference>
<keyword evidence="2" id="KW-1133">Transmembrane helix</keyword>
<name>A0A0B2SM52_GLYSO</name>
<protein>
    <submittedName>
        <fullName evidence="3">Uncharacterized protein</fullName>
    </submittedName>
</protein>
<evidence type="ECO:0000256" key="2">
    <source>
        <dbReference type="SAM" id="Phobius"/>
    </source>
</evidence>
<dbReference type="Proteomes" id="UP000053555">
    <property type="component" value="Unassembled WGS sequence"/>
</dbReference>
<sequence length="111" mass="12142">MTLLVLHSRAITLLVLHIRILLASCSLCFLLLDFSLLKDPEKTAARVDRLLFIASSAPELRSIDFNDSASVAVTVEFPGPKPGFGYDPSTDDYSVHATTQSKSRGDFLTQS</sequence>
<feature type="compositionally biased region" description="Polar residues" evidence="1">
    <location>
        <begin position="96"/>
        <end position="111"/>
    </location>
</feature>
<gene>
    <name evidence="3" type="ORF">glysoja_030066</name>
</gene>
<accession>A0A0B2SM52</accession>
<evidence type="ECO:0000313" key="3">
    <source>
        <dbReference type="EMBL" id="KHN46065.1"/>
    </source>
</evidence>
<dbReference type="AlphaFoldDB" id="A0A0B2SM52"/>
<feature type="transmembrane region" description="Helical" evidence="2">
    <location>
        <begin position="12"/>
        <end position="32"/>
    </location>
</feature>